<reference evidence="4 5" key="1">
    <citation type="submission" date="2020-12" db="EMBL/GenBank/DDBJ databases">
        <title>Revised draft genomes of Rhodomicrobium vannielii ATCC 17100 and Rhodomicrobium udaipurense JA643.</title>
        <authorList>
            <person name="Conners E.M."/>
            <person name="Davenport E.J."/>
            <person name="Bose A."/>
        </authorList>
    </citation>
    <scope>NUCLEOTIDE SEQUENCE [LARGE SCALE GENOMIC DNA]</scope>
    <source>
        <strain evidence="4 5">JA643</strain>
    </source>
</reference>
<dbReference type="GO" id="GO:0008714">
    <property type="term" value="F:AMP nucleosidase activity"/>
    <property type="evidence" value="ECO:0007669"/>
    <property type="project" value="UniProtKB-EC"/>
</dbReference>
<dbReference type="EMBL" id="JAEMUK010000079">
    <property type="protein sequence ID" value="MBJ7544532.1"/>
    <property type="molecule type" value="Genomic_DNA"/>
</dbReference>
<dbReference type="Proteomes" id="UP000623250">
    <property type="component" value="Unassembled WGS sequence"/>
</dbReference>
<sequence>MQRLCVFCGSSRGADPAYAEAARQLGAALAEADIGLVYGGAAVGLMGILADACMEAGGTVTGVIPEALIRKEVGHAGLSDLRIVGSMHERKALMAELSDGFVALPGGIGTLEEIFEVWTWAQLSDHEKPCALLNVNGFYDGLSGFLDHVVAQGFLRPLHRDMLIVADEPGALLLALEAYRAPAAVKWIEESEY</sequence>
<evidence type="ECO:0000256" key="3">
    <source>
        <dbReference type="RuleBase" id="RU363015"/>
    </source>
</evidence>
<dbReference type="EC" id="3.2.2.n1" evidence="3"/>
<dbReference type="Gene3D" id="3.40.50.450">
    <property type="match status" value="1"/>
</dbReference>
<evidence type="ECO:0000313" key="5">
    <source>
        <dbReference type="Proteomes" id="UP000623250"/>
    </source>
</evidence>
<dbReference type="InterPro" id="IPR031100">
    <property type="entry name" value="LOG_fam"/>
</dbReference>
<name>A0A8I1GCG6_9HYPH</name>
<proteinExistence type="inferred from homology"/>
<dbReference type="GO" id="GO:0005829">
    <property type="term" value="C:cytosol"/>
    <property type="evidence" value="ECO:0007669"/>
    <property type="project" value="TreeGrafter"/>
</dbReference>
<evidence type="ECO:0000313" key="4">
    <source>
        <dbReference type="EMBL" id="MBJ7544532.1"/>
    </source>
</evidence>
<dbReference type="PANTHER" id="PTHR31223">
    <property type="entry name" value="LOG FAMILY PROTEIN YJL055W"/>
    <property type="match status" value="1"/>
</dbReference>
<protein>
    <recommendedName>
        <fullName evidence="3">Cytokinin riboside 5'-monophosphate phosphoribohydrolase</fullName>
        <ecNumber evidence="3">3.2.2.n1</ecNumber>
    </recommendedName>
</protein>
<evidence type="ECO:0000256" key="2">
    <source>
        <dbReference type="ARBA" id="ARBA00006763"/>
    </source>
</evidence>
<dbReference type="AlphaFoldDB" id="A0A8I1GCG6"/>
<organism evidence="4 5">
    <name type="scientific">Rhodomicrobium udaipurense</name>
    <dbReference type="NCBI Taxonomy" id="1202716"/>
    <lineage>
        <taxon>Bacteria</taxon>
        <taxon>Pseudomonadati</taxon>
        <taxon>Pseudomonadota</taxon>
        <taxon>Alphaproteobacteria</taxon>
        <taxon>Hyphomicrobiales</taxon>
        <taxon>Hyphomicrobiaceae</taxon>
        <taxon>Rhodomicrobium</taxon>
    </lineage>
</organism>
<dbReference type="GO" id="GO:0009691">
    <property type="term" value="P:cytokinin biosynthetic process"/>
    <property type="evidence" value="ECO:0007669"/>
    <property type="project" value="UniProtKB-UniRule"/>
</dbReference>
<comment type="similarity">
    <text evidence="2 3">Belongs to the LOG family.</text>
</comment>
<accession>A0A8I1GCG6</accession>
<dbReference type="NCBIfam" id="TIGR00730">
    <property type="entry name" value="Rossman fold protein, TIGR00730 family"/>
    <property type="match status" value="1"/>
</dbReference>
<keyword evidence="3" id="KW-0378">Hydrolase</keyword>
<comment type="catalytic activity">
    <reaction evidence="1">
        <text>AMP + H2O = D-ribose 5-phosphate + adenine</text>
        <dbReference type="Rhea" id="RHEA:20129"/>
        <dbReference type="ChEBI" id="CHEBI:15377"/>
        <dbReference type="ChEBI" id="CHEBI:16708"/>
        <dbReference type="ChEBI" id="CHEBI:78346"/>
        <dbReference type="ChEBI" id="CHEBI:456215"/>
        <dbReference type="EC" id="3.2.2.4"/>
    </reaction>
</comment>
<dbReference type="InterPro" id="IPR005269">
    <property type="entry name" value="LOG"/>
</dbReference>
<gene>
    <name evidence="4" type="ORF">JDN41_13330</name>
</gene>
<dbReference type="Pfam" id="PF03641">
    <property type="entry name" value="Lysine_decarbox"/>
    <property type="match status" value="1"/>
</dbReference>
<keyword evidence="3" id="KW-0203">Cytokinin biosynthesis</keyword>
<keyword evidence="5" id="KW-1185">Reference proteome</keyword>
<dbReference type="RefSeq" id="WP_037232370.1">
    <property type="nucleotide sequence ID" value="NZ_JAEMUK010000079.1"/>
</dbReference>
<dbReference type="PANTHER" id="PTHR31223:SF70">
    <property type="entry name" value="LOG FAMILY PROTEIN YJL055W"/>
    <property type="match status" value="1"/>
</dbReference>
<dbReference type="SUPFAM" id="SSF102405">
    <property type="entry name" value="MCP/YpsA-like"/>
    <property type="match status" value="1"/>
</dbReference>
<comment type="caution">
    <text evidence="4">The sequence shown here is derived from an EMBL/GenBank/DDBJ whole genome shotgun (WGS) entry which is preliminary data.</text>
</comment>
<evidence type="ECO:0000256" key="1">
    <source>
        <dbReference type="ARBA" id="ARBA00000274"/>
    </source>
</evidence>